<protein>
    <submittedName>
        <fullName evidence="2">Uncharacterized protein</fullName>
    </submittedName>
</protein>
<keyword evidence="3" id="KW-1185">Reference proteome</keyword>
<dbReference type="AlphaFoldDB" id="A0ABD1ZBS1"/>
<dbReference type="EMBL" id="JBHFFA010000002">
    <property type="protein sequence ID" value="KAL2644374.1"/>
    <property type="molecule type" value="Genomic_DNA"/>
</dbReference>
<evidence type="ECO:0000256" key="1">
    <source>
        <dbReference type="SAM" id="MobiDB-lite"/>
    </source>
</evidence>
<evidence type="ECO:0000313" key="3">
    <source>
        <dbReference type="Proteomes" id="UP001605036"/>
    </source>
</evidence>
<organism evidence="2 3">
    <name type="scientific">Riccia fluitans</name>
    <dbReference type="NCBI Taxonomy" id="41844"/>
    <lineage>
        <taxon>Eukaryota</taxon>
        <taxon>Viridiplantae</taxon>
        <taxon>Streptophyta</taxon>
        <taxon>Embryophyta</taxon>
        <taxon>Marchantiophyta</taxon>
        <taxon>Marchantiopsida</taxon>
        <taxon>Marchantiidae</taxon>
        <taxon>Marchantiales</taxon>
        <taxon>Ricciaceae</taxon>
        <taxon>Riccia</taxon>
    </lineage>
</organism>
<proteinExistence type="predicted"/>
<gene>
    <name evidence="2" type="ORF">R1flu_011961</name>
</gene>
<feature type="region of interest" description="Disordered" evidence="1">
    <location>
        <begin position="53"/>
        <end position="83"/>
    </location>
</feature>
<sequence>MASYNDVFNDDDVPYWLTAKEDDIQSSQHRDTCVLGFSFFFDSCSAEYRVSQFSRDAGQTKPPGAVRRSQTSRFSEDPAVEEQRFGTMSSVIDPLPTFLGEGIPNVPSDALPRVSKSSNILQGGSDSRDTMKLGILPAISVRRSITQ</sequence>
<accession>A0ABD1ZBS1</accession>
<name>A0ABD1ZBS1_9MARC</name>
<reference evidence="2 3" key="1">
    <citation type="submission" date="2024-09" db="EMBL/GenBank/DDBJ databases">
        <title>Chromosome-scale assembly of Riccia fluitans.</title>
        <authorList>
            <person name="Paukszto L."/>
            <person name="Sawicki J."/>
            <person name="Karawczyk K."/>
            <person name="Piernik-Szablinska J."/>
            <person name="Szczecinska M."/>
            <person name="Mazdziarz M."/>
        </authorList>
    </citation>
    <scope>NUCLEOTIDE SEQUENCE [LARGE SCALE GENOMIC DNA]</scope>
    <source>
        <strain evidence="2">Rf_01</strain>
        <tissue evidence="2">Aerial parts of the thallus</tissue>
    </source>
</reference>
<dbReference type="Proteomes" id="UP001605036">
    <property type="component" value="Unassembled WGS sequence"/>
</dbReference>
<comment type="caution">
    <text evidence="2">The sequence shown here is derived from an EMBL/GenBank/DDBJ whole genome shotgun (WGS) entry which is preliminary data.</text>
</comment>
<evidence type="ECO:0000313" key="2">
    <source>
        <dbReference type="EMBL" id="KAL2644374.1"/>
    </source>
</evidence>